<evidence type="ECO:0000256" key="1">
    <source>
        <dbReference type="SAM" id="Phobius"/>
    </source>
</evidence>
<dbReference type="EMBL" id="CAJZBQ010000025">
    <property type="protein sequence ID" value="CAG9320292.1"/>
    <property type="molecule type" value="Genomic_DNA"/>
</dbReference>
<accession>A0AAU9JHL9</accession>
<reference evidence="2" key="1">
    <citation type="submission" date="2021-09" db="EMBL/GenBank/DDBJ databases">
        <authorList>
            <consortium name="AG Swart"/>
            <person name="Singh M."/>
            <person name="Singh A."/>
            <person name="Seah K."/>
            <person name="Emmerich C."/>
        </authorList>
    </citation>
    <scope>NUCLEOTIDE SEQUENCE</scope>
    <source>
        <strain evidence="2">ATCC30299</strain>
    </source>
</reference>
<dbReference type="Proteomes" id="UP001162131">
    <property type="component" value="Unassembled WGS sequence"/>
</dbReference>
<keyword evidence="3" id="KW-1185">Reference proteome</keyword>
<dbReference type="AlphaFoldDB" id="A0AAU9JHL9"/>
<keyword evidence="1" id="KW-1133">Transmembrane helix</keyword>
<keyword evidence="1" id="KW-0472">Membrane</keyword>
<comment type="caution">
    <text evidence="2">The sequence shown here is derived from an EMBL/GenBank/DDBJ whole genome shotgun (WGS) entry which is preliminary data.</text>
</comment>
<feature type="transmembrane region" description="Helical" evidence="1">
    <location>
        <begin position="45"/>
        <end position="67"/>
    </location>
</feature>
<organism evidence="2 3">
    <name type="scientific">Blepharisma stoltei</name>
    <dbReference type="NCBI Taxonomy" id="1481888"/>
    <lineage>
        <taxon>Eukaryota</taxon>
        <taxon>Sar</taxon>
        <taxon>Alveolata</taxon>
        <taxon>Ciliophora</taxon>
        <taxon>Postciliodesmatophora</taxon>
        <taxon>Heterotrichea</taxon>
        <taxon>Heterotrichida</taxon>
        <taxon>Blepharismidae</taxon>
        <taxon>Blepharisma</taxon>
    </lineage>
</organism>
<evidence type="ECO:0000313" key="3">
    <source>
        <dbReference type="Proteomes" id="UP001162131"/>
    </source>
</evidence>
<sequence>MSGFKSVFKKWWAVTHFINYGVRNEHKLAPKIYYWRNKKQKTHMLILAAWIVCIILILEIFLVSFILKDINIFNFSL</sequence>
<name>A0AAU9JHL9_9CILI</name>
<gene>
    <name evidence="2" type="ORF">BSTOLATCC_MIC26212</name>
</gene>
<keyword evidence="1" id="KW-0812">Transmembrane</keyword>
<evidence type="ECO:0000313" key="2">
    <source>
        <dbReference type="EMBL" id="CAG9320292.1"/>
    </source>
</evidence>
<proteinExistence type="predicted"/>
<protein>
    <submittedName>
        <fullName evidence="2">Uncharacterized protein</fullName>
    </submittedName>
</protein>